<evidence type="ECO:0000313" key="5">
    <source>
        <dbReference type="EMBL" id="OAD77543.1"/>
    </source>
</evidence>
<dbReference type="InParanoid" id="A0A162US95"/>
<proteinExistence type="inferred from homology"/>
<dbReference type="STRING" id="763407.A0A162US95"/>
<keyword evidence="2" id="KW-0689">Ribosomal protein</keyword>
<comment type="similarity">
    <text evidence="1">Belongs to the eukaryotic ribosomal protein eL28 family.</text>
</comment>
<dbReference type="GO" id="GO:0005840">
    <property type="term" value="C:ribosome"/>
    <property type="evidence" value="ECO:0007669"/>
    <property type="project" value="UniProtKB-KW"/>
</dbReference>
<evidence type="ECO:0000313" key="6">
    <source>
        <dbReference type="Proteomes" id="UP000077315"/>
    </source>
</evidence>
<dbReference type="InterPro" id="IPR029004">
    <property type="entry name" value="Ribosomal_eL28/Mak16"/>
</dbReference>
<name>A0A162US95_PHYB8</name>
<dbReference type="AlphaFoldDB" id="A0A162US95"/>
<dbReference type="GO" id="GO:0006412">
    <property type="term" value="P:translation"/>
    <property type="evidence" value="ECO:0007669"/>
    <property type="project" value="InterPro"/>
</dbReference>
<keyword evidence="3" id="KW-0687">Ribonucleoprotein</keyword>
<dbReference type="OrthoDB" id="338850at2759"/>
<dbReference type="InterPro" id="IPR002672">
    <property type="entry name" value="Ribosomal_eL28"/>
</dbReference>
<dbReference type="EMBL" id="KV440974">
    <property type="protein sequence ID" value="OAD77543.1"/>
    <property type="molecule type" value="Genomic_DNA"/>
</dbReference>
<gene>
    <name evidence="5" type="ORF">PHYBLDRAFT_157781</name>
</gene>
<dbReference type="VEuPathDB" id="FungiDB:PHYBLDRAFT_157781"/>
<evidence type="ECO:0000259" key="4">
    <source>
        <dbReference type="Pfam" id="PF01778"/>
    </source>
</evidence>
<protein>
    <recommendedName>
        <fullName evidence="4">Ribosomal eL28/Mak16 domain-containing protein</fullName>
    </recommendedName>
</protein>
<sequence>MSADLVWELIKNNSSYIVKRSGVQFSSEANNLLNLNTFKYSGLANPKSVAITPAARGVRVTLTKAKKGQFPAKVANSTVINKSRRQTAKSVANLIARSHYRPDLRAAALARASAVISVQKPKKAASQKAVKGIRAQKAAAKLA</sequence>
<dbReference type="GO" id="GO:0003735">
    <property type="term" value="F:structural constituent of ribosome"/>
    <property type="evidence" value="ECO:0007669"/>
    <property type="project" value="InterPro"/>
</dbReference>
<evidence type="ECO:0000256" key="2">
    <source>
        <dbReference type="ARBA" id="ARBA00022980"/>
    </source>
</evidence>
<dbReference type="Pfam" id="PF01778">
    <property type="entry name" value="Ribosomal_L28e"/>
    <property type="match status" value="1"/>
</dbReference>
<reference evidence="6" key="1">
    <citation type="submission" date="2015-06" db="EMBL/GenBank/DDBJ databases">
        <title>Expansion of signal transduction pathways in fungi by whole-genome duplication.</title>
        <authorList>
            <consortium name="DOE Joint Genome Institute"/>
            <person name="Corrochano L.M."/>
            <person name="Kuo A."/>
            <person name="Marcet-Houben M."/>
            <person name="Polaino S."/>
            <person name="Salamov A."/>
            <person name="Villalobos J.M."/>
            <person name="Alvarez M.I."/>
            <person name="Avalos J."/>
            <person name="Benito E.P."/>
            <person name="Benoit I."/>
            <person name="Burger G."/>
            <person name="Camino L.P."/>
            <person name="Canovas D."/>
            <person name="Cerda-Olmedo E."/>
            <person name="Cheng J.-F."/>
            <person name="Dominguez A."/>
            <person name="Elias M."/>
            <person name="Eslava A.P."/>
            <person name="Glaser F."/>
            <person name="Grimwood J."/>
            <person name="Gutierrez G."/>
            <person name="Heitman J."/>
            <person name="Henrissat B."/>
            <person name="Iturriaga E.A."/>
            <person name="Lang B.F."/>
            <person name="Lavin J.L."/>
            <person name="Lee S."/>
            <person name="Li W."/>
            <person name="Lindquist E."/>
            <person name="Lopez-Garcia S."/>
            <person name="Luque E.M."/>
            <person name="Marcos A.T."/>
            <person name="Martin J."/>
            <person name="McCluskey K."/>
            <person name="Medina H.R."/>
            <person name="Miralles-Duran A."/>
            <person name="Miyazaki A."/>
            <person name="Munoz-Torres E."/>
            <person name="Oguiza J.A."/>
            <person name="Ohm R."/>
            <person name="Olmedo M."/>
            <person name="Orejas M."/>
            <person name="Ortiz-Castellanos L."/>
            <person name="Pisabarro A.G."/>
            <person name="Rodriguez-Romero J."/>
            <person name="Ruiz-Herrera J."/>
            <person name="Ruiz-Vazquez R."/>
            <person name="Sanz C."/>
            <person name="Schackwitz W."/>
            <person name="Schmutz J."/>
            <person name="Shahriari M."/>
            <person name="Shelest E."/>
            <person name="Silva-Franco F."/>
            <person name="Soanes D."/>
            <person name="Syed K."/>
            <person name="Tagua V.G."/>
            <person name="Talbot N.J."/>
            <person name="Thon M."/>
            <person name="De vries R.P."/>
            <person name="Wiebenga A."/>
            <person name="Yadav J.S."/>
            <person name="Braun E.L."/>
            <person name="Baker S."/>
            <person name="Garre V."/>
            <person name="Horwitz B."/>
            <person name="Torres-Martinez S."/>
            <person name="Idnurm A."/>
            <person name="Herrera-Estrella A."/>
            <person name="Gabaldon T."/>
            <person name="Grigoriev I.V."/>
        </authorList>
    </citation>
    <scope>NUCLEOTIDE SEQUENCE [LARGE SCALE GENOMIC DNA]</scope>
    <source>
        <strain evidence="6">NRRL 1555(-)</strain>
    </source>
</reference>
<dbReference type="PANTHER" id="PTHR10544">
    <property type="entry name" value="60S RIBOSOMAL PROTEIN L28"/>
    <property type="match status" value="1"/>
</dbReference>
<dbReference type="GeneID" id="28994583"/>
<accession>A0A162US95</accession>
<keyword evidence="6" id="KW-1185">Reference proteome</keyword>
<dbReference type="Gene3D" id="3.30.390.110">
    <property type="match status" value="1"/>
</dbReference>
<dbReference type="RefSeq" id="XP_018295583.1">
    <property type="nucleotide sequence ID" value="XM_018433677.1"/>
</dbReference>
<evidence type="ECO:0000256" key="3">
    <source>
        <dbReference type="ARBA" id="ARBA00023274"/>
    </source>
</evidence>
<dbReference type="FunCoup" id="A0A162US95">
    <property type="interactions" value="549"/>
</dbReference>
<feature type="domain" description="Ribosomal eL28/Mak16" evidence="4">
    <location>
        <begin position="5"/>
        <end position="116"/>
    </location>
</feature>
<dbReference type="Proteomes" id="UP000077315">
    <property type="component" value="Unassembled WGS sequence"/>
</dbReference>
<dbReference type="GO" id="GO:1990904">
    <property type="term" value="C:ribonucleoprotein complex"/>
    <property type="evidence" value="ECO:0007669"/>
    <property type="project" value="UniProtKB-KW"/>
</dbReference>
<organism evidence="5 6">
    <name type="scientific">Phycomyces blakesleeanus (strain ATCC 8743b / DSM 1359 / FGSC 10004 / NBRC 33097 / NRRL 1555)</name>
    <dbReference type="NCBI Taxonomy" id="763407"/>
    <lineage>
        <taxon>Eukaryota</taxon>
        <taxon>Fungi</taxon>
        <taxon>Fungi incertae sedis</taxon>
        <taxon>Mucoromycota</taxon>
        <taxon>Mucoromycotina</taxon>
        <taxon>Mucoromycetes</taxon>
        <taxon>Mucorales</taxon>
        <taxon>Phycomycetaceae</taxon>
        <taxon>Phycomyces</taxon>
    </lineage>
</organism>
<dbReference type="FunFam" id="3.30.390.110:FF:000002">
    <property type="entry name" value="60S ribosomal protein L28"/>
    <property type="match status" value="1"/>
</dbReference>
<evidence type="ECO:0000256" key="1">
    <source>
        <dbReference type="ARBA" id="ARBA00007926"/>
    </source>
</evidence>